<dbReference type="PROSITE" id="PS51841">
    <property type="entry name" value="LTD"/>
    <property type="match status" value="1"/>
</dbReference>
<dbReference type="PANTHER" id="PTHR45721">
    <property type="entry name" value="LAMIN DM0-RELATED"/>
    <property type="match status" value="1"/>
</dbReference>
<keyword evidence="9" id="KW-1185">Reference proteome</keyword>
<feature type="region of interest" description="Disordered" evidence="5">
    <location>
        <begin position="23"/>
        <end position="42"/>
    </location>
</feature>
<accession>A0ABR4QQY5</accession>
<reference evidence="8 9" key="1">
    <citation type="journal article" date="2022" name="Front. Cell. Infect. Microbiol.">
        <title>The Genomes of Two Strains of Taenia crassiceps the Animal Model for the Study of Human Cysticercosis.</title>
        <authorList>
            <person name="Bobes R.J."/>
            <person name="Estrada K."/>
            <person name="Rios-Valencia D.G."/>
            <person name="Calderon-Gallegos A."/>
            <person name="de la Torre P."/>
            <person name="Carrero J.C."/>
            <person name="Sanchez-Flores A."/>
            <person name="Laclette J.P."/>
        </authorList>
    </citation>
    <scope>NUCLEOTIDE SEQUENCE [LARGE SCALE GENOMIC DNA]</scope>
    <source>
        <strain evidence="8">WFUcys</strain>
    </source>
</reference>
<comment type="similarity">
    <text evidence="3">Belongs to the intermediate filament family.</text>
</comment>
<dbReference type="InterPro" id="IPR039008">
    <property type="entry name" value="IF_rod_dom"/>
</dbReference>
<dbReference type="SUPFAM" id="SSF74853">
    <property type="entry name" value="Lamin A/C globular tail domain"/>
    <property type="match status" value="1"/>
</dbReference>
<dbReference type="PANTHER" id="PTHR45721:SF12">
    <property type="entry name" value="INTERMEDIATE FILAMENT PROTEIN IFA-1"/>
    <property type="match status" value="1"/>
</dbReference>
<feature type="compositionally biased region" description="Basic and acidic residues" evidence="5">
    <location>
        <begin position="523"/>
        <end position="532"/>
    </location>
</feature>
<dbReference type="InterPro" id="IPR001322">
    <property type="entry name" value="Lamin_tail_dom"/>
</dbReference>
<feature type="coiled-coil region" evidence="4">
    <location>
        <begin position="370"/>
        <end position="450"/>
    </location>
</feature>
<keyword evidence="2 4" id="KW-0175">Coiled coil</keyword>
<dbReference type="SUPFAM" id="SSF64593">
    <property type="entry name" value="Intermediate filament protein, coiled coil region"/>
    <property type="match status" value="1"/>
</dbReference>
<evidence type="ECO:0000313" key="8">
    <source>
        <dbReference type="EMBL" id="KAL5111864.1"/>
    </source>
</evidence>
<proteinExistence type="inferred from homology"/>
<feature type="region of interest" description="Disordered" evidence="5">
    <location>
        <begin position="474"/>
        <end position="539"/>
    </location>
</feature>
<evidence type="ECO:0000256" key="3">
    <source>
        <dbReference type="RuleBase" id="RU000685"/>
    </source>
</evidence>
<dbReference type="Gene3D" id="1.20.5.1160">
    <property type="entry name" value="Vasodilator-stimulated phosphoprotein"/>
    <property type="match status" value="1"/>
</dbReference>
<evidence type="ECO:0000256" key="1">
    <source>
        <dbReference type="ARBA" id="ARBA00022754"/>
    </source>
</evidence>
<name>A0ABR4QQY5_9CEST</name>
<evidence type="ECO:0000313" key="9">
    <source>
        <dbReference type="Proteomes" id="UP001651158"/>
    </source>
</evidence>
<feature type="domain" description="LTD" evidence="6">
    <location>
        <begin position="573"/>
        <end position="689"/>
    </location>
</feature>
<gene>
    <name evidence="8" type="ORF">TcWFU_003900</name>
</gene>
<evidence type="ECO:0000259" key="7">
    <source>
        <dbReference type="PROSITE" id="PS51842"/>
    </source>
</evidence>
<dbReference type="Gene3D" id="2.60.40.1260">
    <property type="entry name" value="Lamin Tail domain"/>
    <property type="match status" value="1"/>
</dbReference>
<feature type="coiled-coil region" evidence="4">
    <location>
        <begin position="109"/>
        <end position="305"/>
    </location>
</feature>
<comment type="caution">
    <text evidence="8">The sequence shown here is derived from an EMBL/GenBank/DDBJ whole genome shotgun (WGS) entry which is preliminary data.</text>
</comment>
<evidence type="ECO:0000259" key="6">
    <source>
        <dbReference type="PROSITE" id="PS51841"/>
    </source>
</evidence>
<dbReference type="InterPro" id="IPR036415">
    <property type="entry name" value="Lamin_tail_dom_sf"/>
</dbReference>
<dbReference type="InterPro" id="IPR018039">
    <property type="entry name" value="IF_conserved"/>
</dbReference>
<keyword evidence="1 3" id="KW-0403">Intermediate filament</keyword>
<organism evidence="8 9">
    <name type="scientific">Taenia crassiceps</name>
    <dbReference type="NCBI Taxonomy" id="6207"/>
    <lineage>
        <taxon>Eukaryota</taxon>
        <taxon>Metazoa</taxon>
        <taxon>Spiralia</taxon>
        <taxon>Lophotrochozoa</taxon>
        <taxon>Platyhelminthes</taxon>
        <taxon>Cestoda</taxon>
        <taxon>Eucestoda</taxon>
        <taxon>Cyclophyllidea</taxon>
        <taxon>Taeniidae</taxon>
        <taxon>Taenia</taxon>
    </lineage>
</organism>
<dbReference type="Pfam" id="PF00038">
    <property type="entry name" value="Filament"/>
    <property type="match status" value="1"/>
</dbReference>
<evidence type="ECO:0000256" key="4">
    <source>
        <dbReference type="SAM" id="Coils"/>
    </source>
</evidence>
<sequence>MSWSSARTNCPLRVPKPVVYTKSLETGKQSTRPYSAGGRSQDSGFITYTGTVGSDQEGSELSPPLPVYSWESTAEEVAVKPRPIMSLRSTSRSMERLSRSAFELDIPDMRTTREERERSRREMRELNEKLAEQVEGMRYLSARNRQLTDEISNLKSRWLTESEKTKEIYEGELRQLRQLLDDADREKAESLAKLLSLQKFSRNQETQMNSLTEENDKVKRRLEQAFDDMHKRDNDLNALQRRFNDLECELEKERMNSEKLRHDNETICQHLDEETANRISGQSEMQTLREEIDFMRRAHQEEIREMHRTLDEVGRGFDREMWQTELSQAVHDIQNRYDDQLEKLRVDMEEMYSARLRELGKVNPEQKAELTAIKSENSRLKQNLDGMREQMAQLQSKNAYLEKAMRDVSAEAEELRRRIEVELAESAKEREAAEEALAKAHSEMAALMDVKLNLEGEIAAYRRLLDAQGGILSGGGVGGGGTKENAFGSTQRIRSSREVLSKPRPSSMSPQRRAVAPAPSSDIAHRFHERSDPSGSSFRSRVVEFDGESEQQLSCSYKPERADQRTLRGELTARTQFDKSYKGAISIDECSPDGRYIVITNNGNTAENLNGWRIVRNIEHGKQIIRFTFGDTPMLPKSSRKIWARGQRGLDAGPKDLESPYSTWGVGGYIYTTLFTMDGEERATHAQRAEFNLN</sequence>
<dbReference type="Proteomes" id="UP001651158">
    <property type="component" value="Unassembled WGS sequence"/>
</dbReference>
<evidence type="ECO:0000256" key="2">
    <source>
        <dbReference type="ARBA" id="ARBA00023054"/>
    </source>
</evidence>
<dbReference type="EMBL" id="JAKROA010000001">
    <property type="protein sequence ID" value="KAL5111864.1"/>
    <property type="molecule type" value="Genomic_DNA"/>
</dbReference>
<feature type="domain" description="IF rod" evidence="7">
    <location>
        <begin position="119"/>
        <end position="472"/>
    </location>
</feature>
<dbReference type="PROSITE" id="PS51842">
    <property type="entry name" value="IF_ROD_2"/>
    <property type="match status" value="1"/>
</dbReference>
<dbReference type="Pfam" id="PF00932">
    <property type="entry name" value="LTD"/>
    <property type="match status" value="1"/>
</dbReference>
<dbReference type="SMART" id="SM01391">
    <property type="entry name" value="Filament"/>
    <property type="match status" value="1"/>
</dbReference>
<dbReference type="PROSITE" id="PS00226">
    <property type="entry name" value="IF_ROD_1"/>
    <property type="match status" value="1"/>
</dbReference>
<dbReference type="Gene3D" id="1.20.5.170">
    <property type="match status" value="1"/>
</dbReference>
<protein>
    <submittedName>
        <fullName evidence="8">70 kDa neurofilament protein</fullName>
    </submittedName>
</protein>
<evidence type="ECO:0000256" key="5">
    <source>
        <dbReference type="SAM" id="MobiDB-lite"/>
    </source>
</evidence>